<dbReference type="KEGG" id="pect:BN1012_Phect2911"/>
<dbReference type="STRING" id="1458461.BN1012_Phect2911"/>
<dbReference type="InterPro" id="IPR004360">
    <property type="entry name" value="Glyas_Fos-R_dOase_dom"/>
</dbReference>
<sequence length="301" mass="32490">MPLNQVDHVLVAVGDLDAVTRDYEVLTGRAVSIRGSHPDYGTANAIFQLENTYIELITPVGEGAFAEQLRDHLKKKGDGLFGITFGTDDAQATSDEWQQKGLRATPPQPGEGHSPDGSVRQWRNVYVSKEDVLGLFLFAIEHVSDASTRPLAAPQTAPDATFHAVDHVVVNTPDGDKAISVFGDKMGIRLALDRDAKQWGARMMFFRLGGITLEVIQRYGDEKTPAMPLDARSVYWGMAFRARDVAAARDRLASSGVNVSDVRKGRKPGTLVATVRDKSGGVPVLIVGPDPDAAPDADETA</sequence>
<gene>
    <name evidence="4" type="ORF">BN1012_Phect2911</name>
</gene>
<evidence type="ECO:0000256" key="2">
    <source>
        <dbReference type="SAM" id="MobiDB-lite"/>
    </source>
</evidence>
<dbReference type="GO" id="GO:0046491">
    <property type="term" value="P:L-methylmalonyl-CoA metabolic process"/>
    <property type="evidence" value="ECO:0007669"/>
    <property type="project" value="TreeGrafter"/>
</dbReference>
<dbReference type="RefSeq" id="WP_043950725.1">
    <property type="nucleotide sequence ID" value="NZ_HG966617.1"/>
</dbReference>
<dbReference type="HOGENOM" id="CLU_085664_0_0_5"/>
<evidence type="ECO:0000313" key="4">
    <source>
        <dbReference type="EMBL" id="CDO61123.1"/>
    </source>
</evidence>
<keyword evidence="1" id="KW-0479">Metal-binding</keyword>
<evidence type="ECO:0000256" key="1">
    <source>
        <dbReference type="ARBA" id="ARBA00022723"/>
    </source>
</evidence>
<dbReference type="AlphaFoldDB" id="X5MAW6"/>
<feature type="region of interest" description="Disordered" evidence="2">
    <location>
        <begin position="97"/>
        <end position="119"/>
    </location>
</feature>
<evidence type="ECO:0000259" key="3">
    <source>
        <dbReference type="PROSITE" id="PS51819"/>
    </source>
</evidence>
<accession>X5MAW6</accession>
<feature type="domain" description="VOC" evidence="3">
    <location>
        <begin position="5"/>
        <end position="142"/>
    </location>
</feature>
<feature type="domain" description="VOC" evidence="3">
    <location>
        <begin position="164"/>
        <end position="288"/>
    </location>
</feature>
<evidence type="ECO:0000313" key="5">
    <source>
        <dbReference type="Proteomes" id="UP000032160"/>
    </source>
</evidence>
<dbReference type="PANTHER" id="PTHR43048">
    <property type="entry name" value="METHYLMALONYL-COA EPIMERASE"/>
    <property type="match status" value="1"/>
</dbReference>
<dbReference type="InterPro" id="IPR037523">
    <property type="entry name" value="VOC_core"/>
</dbReference>
<dbReference type="GO" id="GO:0004493">
    <property type="term" value="F:methylmalonyl-CoA epimerase activity"/>
    <property type="evidence" value="ECO:0007669"/>
    <property type="project" value="TreeGrafter"/>
</dbReference>
<proteinExistence type="predicted"/>
<dbReference type="Gene3D" id="3.10.180.10">
    <property type="entry name" value="2,3-Dihydroxybiphenyl 1,2-Dioxygenase, domain 1"/>
    <property type="match status" value="2"/>
</dbReference>
<reference evidence="4 5" key="1">
    <citation type="journal article" date="2014" name="Front. Genet.">
        <title>Genome and metabolic network of "Candidatus Phaeomarinobacter ectocarpi" Ec32, a new candidate genus of Alphaproteobacteria frequently associated with brown algae.</title>
        <authorList>
            <person name="Dittami S.M."/>
            <person name="Barbeyron T."/>
            <person name="Boyen C."/>
            <person name="Cambefort J."/>
            <person name="Collet G."/>
            <person name="Delage L."/>
            <person name="Gobet A."/>
            <person name="Groisillier A."/>
            <person name="Leblanc C."/>
            <person name="Michel G."/>
            <person name="Scornet D."/>
            <person name="Siegel A."/>
            <person name="Tapia J.E."/>
            <person name="Tonon T."/>
        </authorList>
    </citation>
    <scope>NUCLEOTIDE SEQUENCE [LARGE SCALE GENOMIC DNA]</scope>
    <source>
        <strain evidence="4 5">Ec32</strain>
    </source>
</reference>
<protein>
    <recommendedName>
        <fullName evidence="3">VOC domain-containing protein</fullName>
    </recommendedName>
</protein>
<dbReference type="GO" id="GO:0046872">
    <property type="term" value="F:metal ion binding"/>
    <property type="evidence" value="ECO:0007669"/>
    <property type="project" value="UniProtKB-KW"/>
</dbReference>
<dbReference type="InterPro" id="IPR025870">
    <property type="entry name" value="Glyoxalase-like_dom"/>
</dbReference>
<dbReference type="InterPro" id="IPR029068">
    <property type="entry name" value="Glyas_Bleomycin-R_OHBP_Dase"/>
</dbReference>
<dbReference type="Pfam" id="PF13468">
    <property type="entry name" value="Glyoxalase_3"/>
    <property type="match status" value="1"/>
</dbReference>
<dbReference type="EMBL" id="HG966617">
    <property type="protein sequence ID" value="CDO61123.1"/>
    <property type="molecule type" value="Genomic_DNA"/>
</dbReference>
<feature type="region of interest" description="Disordered" evidence="2">
    <location>
        <begin position="282"/>
        <end position="301"/>
    </location>
</feature>
<keyword evidence="5" id="KW-1185">Reference proteome</keyword>
<dbReference type="InterPro" id="IPR051785">
    <property type="entry name" value="MMCE/EMCE_epimerase"/>
</dbReference>
<dbReference type="PANTHER" id="PTHR43048:SF3">
    <property type="entry name" value="METHYLMALONYL-COA EPIMERASE, MITOCHONDRIAL"/>
    <property type="match status" value="1"/>
</dbReference>
<name>X5MAW6_9HYPH</name>
<dbReference type="Pfam" id="PF00903">
    <property type="entry name" value="Glyoxalase"/>
    <property type="match status" value="1"/>
</dbReference>
<dbReference type="SUPFAM" id="SSF54593">
    <property type="entry name" value="Glyoxalase/Bleomycin resistance protein/Dihydroxybiphenyl dioxygenase"/>
    <property type="match status" value="2"/>
</dbReference>
<organism evidence="4 5">
    <name type="scientific">Candidatus Phaeomarinibacter ectocarpi</name>
    <dbReference type="NCBI Taxonomy" id="1458461"/>
    <lineage>
        <taxon>Bacteria</taxon>
        <taxon>Pseudomonadati</taxon>
        <taxon>Pseudomonadota</taxon>
        <taxon>Alphaproteobacteria</taxon>
        <taxon>Hyphomicrobiales</taxon>
        <taxon>Parvibaculaceae</taxon>
        <taxon>Candidatus Phaeomarinibacter</taxon>
    </lineage>
</organism>
<dbReference type="Proteomes" id="UP000032160">
    <property type="component" value="Chromosome I"/>
</dbReference>
<dbReference type="PROSITE" id="PS51819">
    <property type="entry name" value="VOC"/>
    <property type="match status" value="2"/>
</dbReference>